<name>A0AC61N3T8_9FIRM</name>
<organism evidence="1 2">
    <name type="scientific">Aristaeella hokkaidonensis</name>
    <dbReference type="NCBI Taxonomy" id="3046382"/>
    <lineage>
        <taxon>Bacteria</taxon>
        <taxon>Bacillati</taxon>
        <taxon>Bacillota</taxon>
        <taxon>Clostridia</taxon>
        <taxon>Eubacteriales</taxon>
        <taxon>Aristaeellaceae</taxon>
        <taxon>Aristaeella</taxon>
    </lineage>
</organism>
<reference evidence="1" key="1">
    <citation type="submission" date="2021-01" db="EMBL/GenBank/DDBJ databases">
        <title>Complete genome sequence of Clostridiales bacterium R-7.</title>
        <authorList>
            <person name="Mahoney-Kurpe S.C."/>
            <person name="Palevich N."/>
            <person name="Koike S."/>
            <person name="Moon C.D."/>
            <person name="Attwood G.T."/>
        </authorList>
    </citation>
    <scope>NUCLEOTIDE SEQUENCE</scope>
    <source>
        <strain evidence="1">R-7</strain>
    </source>
</reference>
<accession>A0AC61N3T8</accession>
<dbReference type="Proteomes" id="UP000682782">
    <property type="component" value="Chromosome"/>
</dbReference>
<keyword evidence="2" id="KW-1185">Reference proteome</keyword>
<proteinExistence type="predicted"/>
<gene>
    <name evidence="1" type="ORF">JYE49_02885</name>
</gene>
<dbReference type="EMBL" id="CP068393">
    <property type="protein sequence ID" value="QUC67665.1"/>
    <property type="molecule type" value="Genomic_DNA"/>
</dbReference>
<evidence type="ECO:0000313" key="2">
    <source>
        <dbReference type="Proteomes" id="UP000682782"/>
    </source>
</evidence>
<protein>
    <submittedName>
        <fullName evidence="1">Zinc ribbon domain-containing protein</fullName>
    </submittedName>
</protein>
<evidence type="ECO:0000313" key="1">
    <source>
        <dbReference type="EMBL" id="QUC67665.1"/>
    </source>
</evidence>
<sequence length="197" mass="22640">MKKCAGCGAEFDDTSKYCPNCGAEYGEAAPAYQPSIAEEYGWHPERTKKAEKVINSDQGMIWHRVLLFFLIVNAIWSIITGIGYMNRYRDPEWIVFFKTVKGLQTYTVFCGVAQIAIGVFAITVYNRLRRYKKEGPSSLKVMYIICIIVPMVLQVWQGRILPQSKIDRLTLLDIMKNIIMLGINSTYYARRKNLFVN</sequence>